<comment type="caution">
    <text evidence="2">The sequence shown here is derived from an EMBL/GenBank/DDBJ whole genome shotgun (WGS) entry which is preliminary data.</text>
</comment>
<keyword evidence="3" id="KW-1185">Reference proteome</keyword>
<dbReference type="OrthoDB" id="1742863at2759"/>
<dbReference type="PANTHER" id="PTHR46602:SF1">
    <property type="entry name" value="PROTEIN SUPPRESSOR OF GENE SILENCING 3"/>
    <property type="match status" value="1"/>
</dbReference>
<dbReference type="InterPro" id="IPR044287">
    <property type="entry name" value="SGS3"/>
</dbReference>
<feature type="region of interest" description="Disordered" evidence="1">
    <location>
        <begin position="101"/>
        <end position="120"/>
    </location>
</feature>
<feature type="compositionally biased region" description="Basic and acidic residues" evidence="1">
    <location>
        <begin position="101"/>
        <end position="118"/>
    </location>
</feature>
<dbReference type="PANTHER" id="PTHR46602">
    <property type="entry name" value="PROTEIN SUPPRESSOR OF GENE SILENCING 3"/>
    <property type="match status" value="1"/>
</dbReference>
<accession>S8DBF8</accession>
<dbReference type="EMBL" id="AUSU01007859">
    <property type="protein sequence ID" value="EPS60058.1"/>
    <property type="molecule type" value="Genomic_DNA"/>
</dbReference>
<dbReference type="Proteomes" id="UP000015453">
    <property type="component" value="Unassembled WGS sequence"/>
</dbReference>
<evidence type="ECO:0000256" key="1">
    <source>
        <dbReference type="SAM" id="MobiDB-lite"/>
    </source>
</evidence>
<proteinExistence type="predicted"/>
<organism evidence="2 3">
    <name type="scientific">Genlisea aurea</name>
    <dbReference type="NCBI Taxonomy" id="192259"/>
    <lineage>
        <taxon>Eukaryota</taxon>
        <taxon>Viridiplantae</taxon>
        <taxon>Streptophyta</taxon>
        <taxon>Embryophyta</taxon>
        <taxon>Tracheophyta</taxon>
        <taxon>Spermatophyta</taxon>
        <taxon>Magnoliopsida</taxon>
        <taxon>eudicotyledons</taxon>
        <taxon>Gunneridae</taxon>
        <taxon>Pentapetalae</taxon>
        <taxon>asterids</taxon>
        <taxon>lamiids</taxon>
        <taxon>Lamiales</taxon>
        <taxon>Lentibulariaceae</taxon>
        <taxon>Genlisea</taxon>
    </lineage>
</organism>
<sequence length="191" mass="22580">GKSRLKYEMKSYKEMVVNQLKQMNEDNQKLAWYKNRAVNEKMSKIALQDSFVVLTEKLRQTTEENLASKLRYQKHHELNKQAMDFHEKFLREQLQRLCDAENREEEGRKSEKVAHQNEGDSNNKVVVAAILSEGGESSAEYVKKMEILVKSQEERKLDMQRRHHEEMMALEKEFVAELNGLTQEYSPQEEK</sequence>
<dbReference type="GO" id="GO:0031047">
    <property type="term" value="P:regulatory ncRNA-mediated gene silencing"/>
    <property type="evidence" value="ECO:0007669"/>
    <property type="project" value="InterPro"/>
</dbReference>
<dbReference type="GO" id="GO:0051607">
    <property type="term" value="P:defense response to virus"/>
    <property type="evidence" value="ECO:0007669"/>
    <property type="project" value="InterPro"/>
</dbReference>
<gene>
    <name evidence="2" type="ORF">M569_14748</name>
</gene>
<evidence type="ECO:0000313" key="3">
    <source>
        <dbReference type="Proteomes" id="UP000015453"/>
    </source>
</evidence>
<dbReference type="AlphaFoldDB" id="S8DBF8"/>
<reference evidence="2 3" key="1">
    <citation type="journal article" date="2013" name="BMC Genomics">
        <title>The miniature genome of a carnivorous plant Genlisea aurea contains a low number of genes and short non-coding sequences.</title>
        <authorList>
            <person name="Leushkin E.V."/>
            <person name="Sutormin R.A."/>
            <person name="Nabieva E.R."/>
            <person name="Penin A.A."/>
            <person name="Kondrashov A.S."/>
            <person name="Logacheva M.D."/>
        </authorList>
    </citation>
    <scope>NUCLEOTIDE SEQUENCE [LARGE SCALE GENOMIC DNA]</scope>
</reference>
<name>S8DBF8_9LAMI</name>
<protein>
    <submittedName>
        <fullName evidence="2">Uncharacterized protein</fullName>
    </submittedName>
</protein>
<evidence type="ECO:0000313" key="2">
    <source>
        <dbReference type="EMBL" id="EPS60058.1"/>
    </source>
</evidence>
<feature type="non-terminal residue" evidence="2">
    <location>
        <position position="1"/>
    </location>
</feature>